<dbReference type="InterPro" id="IPR054722">
    <property type="entry name" value="PolX-like_BBD"/>
</dbReference>
<dbReference type="Proteomes" id="UP001497516">
    <property type="component" value="Chromosome 7"/>
</dbReference>
<organism evidence="2 3">
    <name type="scientific">Linum trigynum</name>
    <dbReference type="NCBI Taxonomy" id="586398"/>
    <lineage>
        <taxon>Eukaryota</taxon>
        <taxon>Viridiplantae</taxon>
        <taxon>Streptophyta</taxon>
        <taxon>Embryophyta</taxon>
        <taxon>Tracheophyta</taxon>
        <taxon>Spermatophyta</taxon>
        <taxon>Magnoliopsida</taxon>
        <taxon>eudicotyledons</taxon>
        <taxon>Gunneridae</taxon>
        <taxon>Pentapetalae</taxon>
        <taxon>rosids</taxon>
        <taxon>fabids</taxon>
        <taxon>Malpighiales</taxon>
        <taxon>Linaceae</taxon>
        <taxon>Linum</taxon>
    </lineage>
</organism>
<proteinExistence type="predicted"/>
<sequence>MKNRPPRPGAPFGSGFLTGTSFVVQAANASPPVAASLPAASSLTTESLHNLLQQALQRILPTTLNVAFSITSGSGNSHWLLDFAFSNHMTHNLRSAFTHTQPVTDMSLQVANGAHLPTSGIGHIQSNSIELVDTLYVPQLFPNLASVGQLAEQGCHIVA</sequence>
<evidence type="ECO:0000313" key="3">
    <source>
        <dbReference type="Proteomes" id="UP001497516"/>
    </source>
</evidence>
<gene>
    <name evidence="2" type="ORF">LTRI10_LOCUS39810</name>
</gene>
<reference evidence="2 3" key="1">
    <citation type="submission" date="2024-04" db="EMBL/GenBank/DDBJ databases">
        <authorList>
            <person name="Fracassetti M."/>
        </authorList>
    </citation>
    <scope>NUCLEOTIDE SEQUENCE [LARGE SCALE GENOMIC DNA]</scope>
</reference>
<evidence type="ECO:0000259" key="1">
    <source>
        <dbReference type="Pfam" id="PF22936"/>
    </source>
</evidence>
<name>A0AAV2FQD8_9ROSI</name>
<evidence type="ECO:0000313" key="2">
    <source>
        <dbReference type="EMBL" id="CAL1399635.1"/>
    </source>
</evidence>
<dbReference type="Pfam" id="PF22936">
    <property type="entry name" value="Pol_BBD"/>
    <property type="match status" value="1"/>
</dbReference>
<dbReference type="EMBL" id="OZ034820">
    <property type="protein sequence ID" value="CAL1399635.1"/>
    <property type="molecule type" value="Genomic_DNA"/>
</dbReference>
<accession>A0AAV2FQD8</accession>
<dbReference type="AlphaFoldDB" id="A0AAV2FQD8"/>
<feature type="domain" description="Retrovirus-related Pol polyprotein from transposon TNT 1-94-like beta-barrel" evidence="1">
    <location>
        <begin position="79"/>
        <end position="155"/>
    </location>
</feature>
<protein>
    <recommendedName>
        <fullName evidence="1">Retrovirus-related Pol polyprotein from transposon TNT 1-94-like beta-barrel domain-containing protein</fullName>
    </recommendedName>
</protein>
<keyword evidence="3" id="KW-1185">Reference proteome</keyword>